<dbReference type="PANTHER" id="PTHR36927">
    <property type="entry name" value="BLR4337 PROTEIN"/>
    <property type="match status" value="1"/>
</dbReference>
<feature type="transmembrane region" description="Helical" evidence="1">
    <location>
        <begin position="93"/>
        <end position="112"/>
    </location>
</feature>
<protein>
    <recommendedName>
        <fullName evidence="2">Acyltransferase 3 domain-containing protein</fullName>
    </recommendedName>
</protein>
<feature type="transmembrane region" description="Helical" evidence="1">
    <location>
        <begin position="205"/>
        <end position="224"/>
    </location>
</feature>
<feature type="transmembrane region" description="Helical" evidence="1">
    <location>
        <begin position="12"/>
        <end position="28"/>
    </location>
</feature>
<keyword evidence="1" id="KW-1133">Transmembrane helix</keyword>
<dbReference type="RefSeq" id="WP_097441665.1">
    <property type="nucleotide sequence ID" value="NZ_NBWU01000001.1"/>
</dbReference>
<proteinExistence type="predicted"/>
<keyword evidence="1" id="KW-0812">Transmembrane</keyword>
<feature type="transmembrane region" description="Helical" evidence="1">
    <location>
        <begin position="236"/>
        <end position="253"/>
    </location>
</feature>
<feature type="transmembrane region" description="Helical" evidence="1">
    <location>
        <begin position="273"/>
        <end position="292"/>
    </location>
</feature>
<organism evidence="3 4">
    <name type="scientific">Sediminicola luteus</name>
    <dbReference type="NCBI Taxonomy" id="319238"/>
    <lineage>
        <taxon>Bacteria</taxon>
        <taxon>Pseudomonadati</taxon>
        <taxon>Bacteroidota</taxon>
        <taxon>Flavobacteriia</taxon>
        <taxon>Flavobacteriales</taxon>
        <taxon>Flavobacteriaceae</taxon>
        <taxon>Sediminicola</taxon>
    </lineage>
</organism>
<gene>
    <name evidence="3" type="ORF">B7P33_02265</name>
</gene>
<keyword evidence="1" id="KW-0472">Membrane</keyword>
<evidence type="ECO:0000313" key="3">
    <source>
        <dbReference type="EMBL" id="PCE66144.1"/>
    </source>
</evidence>
<accession>A0A2A4GDS7</accession>
<dbReference type="GO" id="GO:0016747">
    <property type="term" value="F:acyltransferase activity, transferring groups other than amino-acyl groups"/>
    <property type="evidence" value="ECO:0007669"/>
    <property type="project" value="InterPro"/>
</dbReference>
<feature type="transmembrane region" description="Helical" evidence="1">
    <location>
        <begin position="48"/>
        <end position="72"/>
    </location>
</feature>
<feature type="domain" description="Acyltransferase 3" evidence="2">
    <location>
        <begin position="7"/>
        <end position="354"/>
    </location>
</feature>
<dbReference type="InterPro" id="IPR002656">
    <property type="entry name" value="Acyl_transf_3_dom"/>
</dbReference>
<feature type="transmembrane region" description="Helical" evidence="1">
    <location>
        <begin position="336"/>
        <end position="355"/>
    </location>
</feature>
<evidence type="ECO:0000313" key="4">
    <source>
        <dbReference type="Proteomes" id="UP000219559"/>
    </source>
</evidence>
<dbReference type="OrthoDB" id="5446016at2"/>
<dbReference type="PANTHER" id="PTHR36927:SF4">
    <property type="entry name" value="BLR5718 PROTEIN"/>
    <property type="match status" value="1"/>
</dbReference>
<reference evidence="3 4" key="1">
    <citation type="submission" date="2017-04" db="EMBL/GenBank/DDBJ databases">
        <title>A new member of the family Flavobacteriaceae isolated from ascidians.</title>
        <authorList>
            <person name="Chen L."/>
        </authorList>
    </citation>
    <scope>NUCLEOTIDE SEQUENCE [LARGE SCALE GENOMIC DNA]</scope>
    <source>
        <strain evidence="3 4">HQA918</strain>
    </source>
</reference>
<keyword evidence="4" id="KW-1185">Reference proteome</keyword>
<feature type="transmembrane region" description="Helical" evidence="1">
    <location>
        <begin position="138"/>
        <end position="159"/>
    </location>
</feature>
<sequence length="368" mass="41777">MGKQRIFYLDNLRVLLTVLVVAHHWAIANGAPGDAYYQDTSVSLVESIILGLFIATNQAYFMGFFFFLSAFFTPKSLARKGKQLFFLDRLKRLGIPLLVYSFILEPLLKFWLGSSTGQILAGFSSYWASGKGFGTGPLWFVAVLLIFDCCYAFLGSGLLNRLKPKSRTIRVIIGLLTLILITFVVRMYFPVGEWVSPLGFQPAHLPQYILCYLSGIWVQQHGVLDTWSGKAYFKNLIMATALALIVFPLLFVIPGKLEDHADYMGGFTPYSFFYVVWEQLFAFFTILGLLGWFKTRFNEQPPWLRSVAQHSYIIYIIHGFVLAGLSLALHNYTGMAFQKFVLFLVPALLICYFLGKLIRLIPVVKRIV</sequence>
<dbReference type="Pfam" id="PF01757">
    <property type="entry name" value="Acyl_transf_3"/>
    <property type="match status" value="1"/>
</dbReference>
<dbReference type="EMBL" id="NBWU01000001">
    <property type="protein sequence ID" value="PCE66144.1"/>
    <property type="molecule type" value="Genomic_DNA"/>
</dbReference>
<name>A0A2A4GDS7_9FLAO</name>
<feature type="transmembrane region" description="Helical" evidence="1">
    <location>
        <begin position="171"/>
        <end position="189"/>
    </location>
</feature>
<evidence type="ECO:0000259" key="2">
    <source>
        <dbReference type="Pfam" id="PF01757"/>
    </source>
</evidence>
<dbReference type="Proteomes" id="UP000219559">
    <property type="component" value="Unassembled WGS sequence"/>
</dbReference>
<evidence type="ECO:0000256" key="1">
    <source>
        <dbReference type="SAM" id="Phobius"/>
    </source>
</evidence>
<feature type="transmembrane region" description="Helical" evidence="1">
    <location>
        <begin position="312"/>
        <end position="330"/>
    </location>
</feature>
<dbReference type="AlphaFoldDB" id="A0A2A4GDS7"/>
<dbReference type="InterPro" id="IPR050623">
    <property type="entry name" value="Glucan_succinyl_AcylTrfase"/>
</dbReference>
<comment type="caution">
    <text evidence="3">The sequence shown here is derived from an EMBL/GenBank/DDBJ whole genome shotgun (WGS) entry which is preliminary data.</text>
</comment>